<evidence type="ECO:0000313" key="2">
    <source>
        <dbReference type="WBParaSite" id="HCON_00179700-00001"/>
    </source>
</evidence>
<reference evidence="2" key="1">
    <citation type="submission" date="2020-12" db="UniProtKB">
        <authorList>
            <consortium name="WormBaseParasite"/>
        </authorList>
    </citation>
    <scope>IDENTIFICATION</scope>
    <source>
        <strain evidence="2">MHco3</strain>
    </source>
</reference>
<dbReference type="AlphaFoldDB" id="A0A7I4Z3S6"/>
<dbReference type="Proteomes" id="UP000025227">
    <property type="component" value="Unplaced"/>
</dbReference>
<organism evidence="1 2">
    <name type="scientific">Haemonchus contortus</name>
    <name type="common">Barber pole worm</name>
    <dbReference type="NCBI Taxonomy" id="6289"/>
    <lineage>
        <taxon>Eukaryota</taxon>
        <taxon>Metazoa</taxon>
        <taxon>Ecdysozoa</taxon>
        <taxon>Nematoda</taxon>
        <taxon>Chromadorea</taxon>
        <taxon>Rhabditida</taxon>
        <taxon>Rhabditina</taxon>
        <taxon>Rhabditomorpha</taxon>
        <taxon>Strongyloidea</taxon>
        <taxon>Trichostrongylidae</taxon>
        <taxon>Haemonchus</taxon>
    </lineage>
</organism>
<dbReference type="OrthoDB" id="5876883at2759"/>
<sequence length="126" mass="14339">MEHCQAPDLLVLAGKTHIMKKSQVSAFVKECMVEPSSPPLTALLVDSWAGFANHTNKWSEVPGDKELRLMTIPPGATALCQPLDVYFFRLFRRYIRRLHDHVAHHHPDLAFISDSVLEVRVLCQHQ</sequence>
<keyword evidence="1" id="KW-1185">Reference proteome</keyword>
<dbReference type="OMA" id="THIMKKS"/>
<protein>
    <submittedName>
        <fullName evidence="2">DDE-1 domain-containing protein</fullName>
    </submittedName>
</protein>
<evidence type="ECO:0000313" key="1">
    <source>
        <dbReference type="Proteomes" id="UP000025227"/>
    </source>
</evidence>
<dbReference type="WBParaSite" id="HCON_00179700-00001">
    <property type="protein sequence ID" value="HCON_00179700-00001"/>
    <property type="gene ID" value="HCON_00179700"/>
</dbReference>
<accession>A0A7I4Z3S6</accession>
<proteinExistence type="predicted"/>
<name>A0A7I4Z3S6_HAECO</name>